<comment type="caution">
    <text evidence="2">The sequence shown here is derived from an EMBL/GenBank/DDBJ whole genome shotgun (WGS) entry which is preliminary data.</text>
</comment>
<feature type="domain" description="Aminoglycoside phosphotransferase" evidence="1">
    <location>
        <begin position="33"/>
        <end position="245"/>
    </location>
</feature>
<accession>A0ABU7PDR9</accession>
<dbReference type="GO" id="GO:0016740">
    <property type="term" value="F:transferase activity"/>
    <property type="evidence" value="ECO:0007669"/>
    <property type="project" value="UniProtKB-KW"/>
</dbReference>
<dbReference type="Proteomes" id="UP001344658">
    <property type="component" value="Unassembled WGS sequence"/>
</dbReference>
<dbReference type="RefSeq" id="WP_330796834.1">
    <property type="nucleotide sequence ID" value="NZ_JAZEWV010000014.1"/>
</dbReference>
<dbReference type="EMBL" id="JAZEWV010000014">
    <property type="protein sequence ID" value="MEE4543960.1"/>
    <property type="molecule type" value="Genomic_DNA"/>
</dbReference>
<proteinExistence type="predicted"/>
<evidence type="ECO:0000313" key="3">
    <source>
        <dbReference type="Proteomes" id="UP001344658"/>
    </source>
</evidence>
<dbReference type="InterPro" id="IPR011009">
    <property type="entry name" value="Kinase-like_dom_sf"/>
</dbReference>
<evidence type="ECO:0000259" key="1">
    <source>
        <dbReference type="Pfam" id="PF01636"/>
    </source>
</evidence>
<dbReference type="Gene3D" id="3.90.1200.10">
    <property type="match status" value="1"/>
</dbReference>
<dbReference type="Pfam" id="PF01636">
    <property type="entry name" value="APH"/>
    <property type="match status" value="1"/>
</dbReference>
<sequence>MTPSSESVDGLSRELWVFAEQQVGQIHNVEDCSGPRENSRVWRITAGRHHRTSYLKQHPSPTFHAREVQAYAHWTPALPHDQAPQLLAADPALSAMLLTALPGITPDQHSLPIEDEQEIHRQLGLLLAAFHHSQPRRPPTQDHPDLGSLQRHLAAASPYLTAGDGVLAGRMAVRLATLAPLPHVPTHGDAQLRNTVWNPETRTLALIDYERAAYAPAVRDLIRLQYGPWDKRPDLKTAFFTGFGQALTQHETQHLQAMAALDAISGIAYGVTAGDDDVIARGHRTLARLHTPTNPHHPPSTEDLT</sequence>
<keyword evidence="2" id="KW-0808">Transferase</keyword>
<dbReference type="SUPFAM" id="SSF56112">
    <property type="entry name" value="Protein kinase-like (PK-like)"/>
    <property type="match status" value="1"/>
</dbReference>
<gene>
    <name evidence="2" type="ORF">V2S66_18525</name>
</gene>
<organism evidence="2 3">
    <name type="scientific">Actinacidiphila polyblastidii</name>
    <dbReference type="NCBI Taxonomy" id="3110430"/>
    <lineage>
        <taxon>Bacteria</taxon>
        <taxon>Bacillati</taxon>
        <taxon>Actinomycetota</taxon>
        <taxon>Actinomycetes</taxon>
        <taxon>Kitasatosporales</taxon>
        <taxon>Streptomycetaceae</taxon>
        <taxon>Actinacidiphila</taxon>
    </lineage>
</organism>
<dbReference type="InterPro" id="IPR002575">
    <property type="entry name" value="Aminoglycoside_PTrfase"/>
</dbReference>
<protein>
    <submittedName>
        <fullName evidence="2">Aminoglycoside phosphotransferase family protein</fullName>
        <ecNumber evidence="2">2.7.1.-</ecNumber>
    </submittedName>
</protein>
<reference evidence="2 3" key="1">
    <citation type="submission" date="2023-12" db="EMBL/GenBank/DDBJ databases">
        <title>Streptomyces sp. V4-01.</title>
        <authorList>
            <person name="Somphong A."/>
            <person name="Phongsopitanun W."/>
        </authorList>
    </citation>
    <scope>NUCLEOTIDE SEQUENCE [LARGE SCALE GENOMIC DNA]</scope>
    <source>
        <strain evidence="2 3">V4-01</strain>
    </source>
</reference>
<name>A0ABU7PDR9_9ACTN</name>
<evidence type="ECO:0000313" key="2">
    <source>
        <dbReference type="EMBL" id="MEE4543960.1"/>
    </source>
</evidence>
<dbReference type="EC" id="2.7.1.-" evidence="2"/>
<keyword evidence="3" id="KW-1185">Reference proteome</keyword>